<keyword evidence="3" id="KW-1185">Reference proteome</keyword>
<name>A0ABW6DK09_9BACT</name>
<dbReference type="CDD" id="cd00229">
    <property type="entry name" value="SGNH_hydrolase"/>
    <property type="match status" value="1"/>
</dbReference>
<dbReference type="RefSeq" id="WP_377983196.1">
    <property type="nucleotide sequence ID" value="NZ_JBBKXZ010000002.1"/>
</dbReference>
<dbReference type="GO" id="GO:0016787">
    <property type="term" value="F:hydrolase activity"/>
    <property type="evidence" value="ECO:0007669"/>
    <property type="project" value="UniProtKB-KW"/>
</dbReference>
<proteinExistence type="predicted"/>
<gene>
    <name evidence="2" type="ORF">U0R10_06750</name>
</gene>
<dbReference type="InterPro" id="IPR036514">
    <property type="entry name" value="SGNH_hydro_sf"/>
</dbReference>
<dbReference type="PANTHER" id="PTHR30383">
    <property type="entry name" value="THIOESTERASE 1/PROTEASE 1/LYSOPHOSPHOLIPASE L1"/>
    <property type="match status" value="1"/>
</dbReference>
<dbReference type="EMBL" id="JBBKXZ010000002">
    <property type="protein sequence ID" value="MFD3394314.1"/>
    <property type="molecule type" value="Genomic_DNA"/>
</dbReference>
<dbReference type="InterPro" id="IPR013830">
    <property type="entry name" value="SGNH_hydro"/>
</dbReference>
<evidence type="ECO:0000313" key="3">
    <source>
        <dbReference type="Proteomes" id="UP001598138"/>
    </source>
</evidence>
<evidence type="ECO:0000259" key="1">
    <source>
        <dbReference type="Pfam" id="PF13472"/>
    </source>
</evidence>
<dbReference type="Gene3D" id="3.40.50.1110">
    <property type="entry name" value="SGNH hydrolase"/>
    <property type="match status" value="1"/>
</dbReference>
<evidence type="ECO:0000313" key="2">
    <source>
        <dbReference type="EMBL" id="MFD3394314.1"/>
    </source>
</evidence>
<reference evidence="2 3" key="1">
    <citation type="submission" date="2024-03" db="EMBL/GenBank/DDBJ databases">
        <title>Aquirufa genome sequencing.</title>
        <authorList>
            <person name="Pitt A."/>
            <person name="Hahn M.W."/>
        </authorList>
    </citation>
    <scope>NUCLEOTIDE SEQUENCE [LARGE SCALE GENOMIC DNA]</scope>
    <source>
        <strain evidence="2 3">OSTEICH-129V</strain>
    </source>
</reference>
<feature type="domain" description="SGNH hydrolase-type esterase" evidence="1">
    <location>
        <begin position="27"/>
        <end position="187"/>
    </location>
</feature>
<protein>
    <submittedName>
        <fullName evidence="2">SGNH/GDSL hydrolase family protein</fullName>
        <ecNumber evidence="2">3.1.-.-</ecNumber>
    </submittedName>
</protein>
<dbReference type="PANTHER" id="PTHR30383:SF28">
    <property type="entry name" value="LIPASE_ACYLHYDROLASE"/>
    <property type="match status" value="1"/>
</dbReference>
<dbReference type="SUPFAM" id="SSF52266">
    <property type="entry name" value="SGNH hydrolase"/>
    <property type="match status" value="1"/>
</dbReference>
<sequence length="369" mass="41759">MNDYFKPREGLHALHVDLHIRSCKIAFLGNSITAQKEGYAYQLASQINDYFLPNHQFIYAGIGGVGSLASCFLMNDFVVRYKPDICFVECTVADIGYATPPQYIKPAVEGIIQKLIASSTQICFLHLFNTHTSANRADEIIEDYEEVLAEYKIPSINVREKICAGIRNSVYHQADILYDGVHTTKQGAIIYAEAIMDAFIPMLSLKTDLRNLPDLNFSSKFRYTQIVLPEILLSETSLNLVKSRFRGLIKYVQIDNEYVFKALLTDGVIVGFFIIADDSSGVLHVSYEENSLNIQTYDQWCHKERIQAVILDEPVAEFQDLNISLSRLDRAERGANGSANEYRHLGSSWKLIGLMVAYTQEPTVKTKLW</sequence>
<organism evidence="2 3">
    <name type="scientific">Aquirufa avitistagni</name>
    <dbReference type="NCBI Taxonomy" id="3104728"/>
    <lineage>
        <taxon>Bacteria</taxon>
        <taxon>Pseudomonadati</taxon>
        <taxon>Bacteroidota</taxon>
        <taxon>Cytophagia</taxon>
        <taxon>Cytophagales</taxon>
        <taxon>Flectobacillaceae</taxon>
        <taxon>Aquirufa</taxon>
    </lineage>
</organism>
<accession>A0ABW6DK09</accession>
<dbReference type="Proteomes" id="UP001598138">
    <property type="component" value="Unassembled WGS sequence"/>
</dbReference>
<keyword evidence="2" id="KW-0378">Hydrolase</keyword>
<dbReference type="EC" id="3.1.-.-" evidence="2"/>
<dbReference type="InterPro" id="IPR051532">
    <property type="entry name" value="Ester_Hydrolysis_Enzymes"/>
</dbReference>
<dbReference type="Pfam" id="PF13472">
    <property type="entry name" value="Lipase_GDSL_2"/>
    <property type="match status" value="1"/>
</dbReference>
<comment type="caution">
    <text evidence="2">The sequence shown here is derived from an EMBL/GenBank/DDBJ whole genome shotgun (WGS) entry which is preliminary data.</text>
</comment>